<dbReference type="Proteomes" id="UP000663193">
    <property type="component" value="Chromosome 4"/>
</dbReference>
<sequence length="57" mass="6124">MGLTAHSKDFVMGVQHLAGRFVLDDIGLEAPSCRSPSRIANTRTIAAPLTQGSKERD</sequence>
<dbReference type="EMBL" id="CP069026">
    <property type="protein sequence ID" value="QRC93913.1"/>
    <property type="molecule type" value="Genomic_DNA"/>
</dbReference>
<organism evidence="1 2">
    <name type="scientific">Phaeosphaeria nodorum (strain SN15 / ATCC MYA-4574 / FGSC 10173)</name>
    <name type="common">Glume blotch fungus</name>
    <name type="synonym">Parastagonospora nodorum</name>
    <dbReference type="NCBI Taxonomy" id="321614"/>
    <lineage>
        <taxon>Eukaryota</taxon>
        <taxon>Fungi</taxon>
        <taxon>Dikarya</taxon>
        <taxon>Ascomycota</taxon>
        <taxon>Pezizomycotina</taxon>
        <taxon>Dothideomycetes</taxon>
        <taxon>Pleosporomycetidae</taxon>
        <taxon>Pleosporales</taxon>
        <taxon>Pleosporineae</taxon>
        <taxon>Phaeosphaeriaceae</taxon>
        <taxon>Parastagonospora</taxon>
    </lineage>
</organism>
<evidence type="ECO:0000313" key="2">
    <source>
        <dbReference type="Proteomes" id="UP000663193"/>
    </source>
</evidence>
<protein>
    <submittedName>
        <fullName evidence="1">Uncharacterized protein</fullName>
    </submittedName>
</protein>
<dbReference type="VEuPathDB" id="FungiDB:JI435_404760"/>
<keyword evidence="2" id="KW-1185">Reference proteome</keyword>
<gene>
    <name evidence="1" type="ORF">JI435_404760</name>
</gene>
<name>A0A7U2HX59_PHANO</name>
<reference evidence="2" key="1">
    <citation type="journal article" date="2021" name="BMC Genomics">
        <title>Chromosome-level genome assembly and manually-curated proteome of model necrotroph Parastagonospora nodorum Sn15 reveals a genome-wide trove of candidate effector homologs, and redundancy of virulence-related functions within an accessory chromosome.</title>
        <authorList>
            <person name="Bertazzoni S."/>
            <person name="Jones D.A.B."/>
            <person name="Phan H.T."/>
            <person name="Tan K.-C."/>
            <person name="Hane J.K."/>
        </authorList>
    </citation>
    <scope>NUCLEOTIDE SEQUENCE [LARGE SCALE GENOMIC DNA]</scope>
    <source>
        <strain evidence="2">SN15 / ATCC MYA-4574 / FGSC 10173)</strain>
    </source>
</reference>
<dbReference type="AlphaFoldDB" id="A0A7U2HX59"/>
<evidence type="ECO:0000313" key="1">
    <source>
        <dbReference type="EMBL" id="QRC93913.1"/>
    </source>
</evidence>
<accession>A0A7U2HX59</accession>
<proteinExistence type="predicted"/>